<dbReference type="PANTHER" id="PTHR43744:SF12">
    <property type="entry name" value="ABC TRANSPORTER PERMEASE PROTEIN MG189-RELATED"/>
    <property type="match status" value="1"/>
</dbReference>
<dbReference type="SUPFAM" id="SSF161098">
    <property type="entry name" value="MetI-like"/>
    <property type="match status" value="1"/>
</dbReference>
<accession>A0ABT8EDQ0</accession>
<proteinExistence type="inferred from homology"/>
<keyword evidence="3" id="KW-1003">Cell membrane</keyword>
<feature type="transmembrane region" description="Helical" evidence="7">
    <location>
        <begin position="27"/>
        <end position="49"/>
    </location>
</feature>
<evidence type="ECO:0000313" key="10">
    <source>
        <dbReference type="Proteomes" id="UP001168694"/>
    </source>
</evidence>
<dbReference type="Proteomes" id="UP001168694">
    <property type="component" value="Unassembled WGS sequence"/>
</dbReference>
<feature type="domain" description="ABC transmembrane type-1" evidence="8">
    <location>
        <begin position="88"/>
        <end position="278"/>
    </location>
</feature>
<name>A0ABT8EDQ0_9BACL</name>
<comment type="subcellular location">
    <subcellularLocation>
        <location evidence="1 7">Cell membrane</location>
        <topology evidence="1 7">Multi-pass membrane protein</topology>
    </subcellularLocation>
</comment>
<keyword evidence="6 7" id="KW-0472">Membrane</keyword>
<feature type="transmembrane region" description="Helical" evidence="7">
    <location>
        <begin position="159"/>
        <end position="178"/>
    </location>
</feature>
<protein>
    <submittedName>
        <fullName evidence="9">Carbohydrate ABC transporter permease</fullName>
    </submittedName>
</protein>
<keyword evidence="10" id="KW-1185">Reference proteome</keyword>
<dbReference type="PANTHER" id="PTHR43744">
    <property type="entry name" value="ABC TRANSPORTER PERMEASE PROTEIN MG189-RELATED-RELATED"/>
    <property type="match status" value="1"/>
</dbReference>
<dbReference type="InterPro" id="IPR000515">
    <property type="entry name" value="MetI-like"/>
</dbReference>
<evidence type="ECO:0000256" key="5">
    <source>
        <dbReference type="ARBA" id="ARBA00022989"/>
    </source>
</evidence>
<evidence type="ECO:0000256" key="7">
    <source>
        <dbReference type="RuleBase" id="RU363032"/>
    </source>
</evidence>
<feature type="transmembrane region" description="Helical" evidence="7">
    <location>
        <begin position="199"/>
        <end position="224"/>
    </location>
</feature>
<dbReference type="Pfam" id="PF00528">
    <property type="entry name" value="BPD_transp_1"/>
    <property type="match status" value="1"/>
</dbReference>
<comment type="caution">
    <text evidence="9">The sequence shown here is derived from an EMBL/GenBank/DDBJ whole genome shotgun (WGS) entry which is preliminary data.</text>
</comment>
<evidence type="ECO:0000256" key="6">
    <source>
        <dbReference type="ARBA" id="ARBA00023136"/>
    </source>
</evidence>
<evidence type="ECO:0000256" key="3">
    <source>
        <dbReference type="ARBA" id="ARBA00022475"/>
    </source>
</evidence>
<feature type="transmembrane region" description="Helical" evidence="7">
    <location>
        <begin position="259"/>
        <end position="278"/>
    </location>
</feature>
<keyword evidence="5 7" id="KW-1133">Transmembrane helix</keyword>
<dbReference type="Gene3D" id="1.10.3720.10">
    <property type="entry name" value="MetI-like"/>
    <property type="match status" value="1"/>
</dbReference>
<keyword evidence="4 7" id="KW-0812">Transmembrane</keyword>
<evidence type="ECO:0000256" key="1">
    <source>
        <dbReference type="ARBA" id="ARBA00004651"/>
    </source>
</evidence>
<evidence type="ECO:0000256" key="4">
    <source>
        <dbReference type="ARBA" id="ARBA00022692"/>
    </source>
</evidence>
<evidence type="ECO:0000313" key="9">
    <source>
        <dbReference type="EMBL" id="MDN4076011.1"/>
    </source>
</evidence>
<comment type="similarity">
    <text evidence="7">Belongs to the binding-protein-dependent transport system permease family.</text>
</comment>
<dbReference type="EMBL" id="JAUHLN010000009">
    <property type="protein sequence ID" value="MDN4076011.1"/>
    <property type="molecule type" value="Genomic_DNA"/>
</dbReference>
<dbReference type="InterPro" id="IPR035906">
    <property type="entry name" value="MetI-like_sf"/>
</dbReference>
<dbReference type="PROSITE" id="PS50928">
    <property type="entry name" value="ABC_TM1"/>
    <property type="match status" value="1"/>
</dbReference>
<evidence type="ECO:0000256" key="2">
    <source>
        <dbReference type="ARBA" id="ARBA00022448"/>
    </source>
</evidence>
<dbReference type="CDD" id="cd06261">
    <property type="entry name" value="TM_PBP2"/>
    <property type="match status" value="1"/>
</dbReference>
<feature type="transmembrane region" description="Helical" evidence="7">
    <location>
        <begin position="91"/>
        <end position="111"/>
    </location>
</feature>
<evidence type="ECO:0000259" key="8">
    <source>
        <dbReference type="PROSITE" id="PS50928"/>
    </source>
</evidence>
<sequence>MELSTRSMDTTHKTVEVKPKTKIRKSILAHIVLSLIGLVFIAPFVWLFLSALKTPQEIFQFPPSIFPEKPQWNNFIRTFETMPFFQYTLNTLFLCAANIVGQLISSPLTAYSISKIKWKGRNVVFGIIIATMILPGQVTMIPVYIIFAQLGWVNTYLPLTIGAFFGSAFNIFLLRQFIMGIPNELSEAARIDGASEIRIFWQIIYPLLVPPLATITIFTFSGVWNDFMGPLIYLNDDRLWTITLGLQGFMSQHGGEWELLMAGSAIFTIPSVILYFIGQKNIMKAGSSLTSFK</sequence>
<reference evidence="9" key="1">
    <citation type="submission" date="2023-06" db="EMBL/GenBank/DDBJ databases">
        <title>Draft Genome Sequences of Representative Paenibacillus Polymyxa, Bacillus cereus, Fictibacillus sp., and Brevibacillus agri Strains Isolated from Amazonian Dark Earth.</title>
        <authorList>
            <person name="Pellegrinetti T.A."/>
            <person name="Cunha I.C.M."/>
            <person name="Chaves M.G."/>
            <person name="Freitas A.S."/>
            <person name="Silva A.V.R."/>
            <person name="Tsai S.M."/>
            <person name="Mendes L.W."/>
        </authorList>
    </citation>
    <scope>NUCLEOTIDE SEQUENCE</scope>
    <source>
        <strain evidence="9">CENA-BCM004</strain>
    </source>
</reference>
<keyword evidence="2 7" id="KW-0813">Transport</keyword>
<dbReference type="RefSeq" id="WP_290402122.1">
    <property type="nucleotide sequence ID" value="NZ_JAUHLN010000009.1"/>
</dbReference>
<gene>
    <name evidence="9" type="ORF">QYF49_24005</name>
</gene>
<organism evidence="9 10">
    <name type="scientific">Fictibacillus terranigra</name>
    <dbReference type="NCBI Taxonomy" id="3058424"/>
    <lineage>
        <taxon>Bacteria</taxon>
        <taxon>Bacillati</taxon>
        <taxon>Bacillota</taxon>
        <taxon>Bacilli</taxon>
        <taxon>Bacillales</taxon>
        <taxon>Fictibacillaceae</taxon>
        <taxon>Fictibacillus</taxon>
    </lineage>
</organism>
<feature type="transmembrane region" description="Helical" evidence="7">
    <location>
        <begin position="123"/>
        <end position="147"/>
    </location>
</feature>